<feature type="non-terminal residue" evidence="2">
    <location>
        <position position="68"/>
    </location>
</feature>
<sequence length="68" mass="6964">MAHHALPRWWGRPAAAAGGANALGETTVVRAEQGGRTPRARLGGLPGRFGVRNDGRDPAGAGAELLLP</sequence>
<dbReference type="Proteomes" id="UP000002805">
    <property type="component" value="Chromosome"/>
</dbReference>
<keyword evidence="3" id="KW-1185">Reference proteome</keyword>
<dbReference type="AlphaFoldDB" id="B5H523"/>
<protein>
    <submittedName>
        <fullName evidence="2">Predicted protein</fullName>
    </submittedName>
</protein>
<dbReference type="EMBL" id="CM000950">
    <property type="protein sequence ID" value="EDY61934.2"/>
    <property type="molecule type" value="Genomic_DNA"/>
</dbReference>
<accession>B5H523</accession>
<organism evidence="2 3">
    <name type="scientific">Streptomyces pristinaespiralis (strain ATCC 25486 / DSM 40338 / CBS 914.69 / JCM 4507 / KCC S-0507 / NBRC 13074 / NRRL 2958 / 5647)</name>
    <dbReference type="NCBI Taxonomy" id="457429"/>
    <lineage>
        <taxon>Bacteria</taxon>
        <taxon>Bacillati</taxon>
        <taxon>Actinomycetota</taxon>
        <taxon>Actinomycetes</taxon>
        <taxon>Kitasatosporales</taxon>
        <taxon>Streptomycetaceae</taxon>
        <taxon>Streptomyces</taxon>
    </lineage>
</organism>
<dbReference type="RefSeq" id="WP_005312968.1">
    <property type="nucleotide sequence ID" value="NZ_CM000950.1"/>
</dbReference>
<evidence type="ECO:0000313" key="2">
    <source>
        <dbReference type="EMBL" id="EDY61934.2"/>
    </source>
</evidence>
<dbReference type="HOGENOM" id="CLU_2800371_0_0_11"/>
<proteinExistence type="predicted"/>
<feature type="region of interest" description="Disordered" evidence="1">
    <location>
        <begin position="29"/>
        <end position="68"/>
    </location>
</feature>
<evidence type="ECO:0000256" key="1">
    <source>
        <dbReference type="SAM" id="MobiDB-lite"/>
    </source>
</evidence>
<reference evidence="3" key="1">
    <citation type="submission" date="2008-02" db="EMBL/GenBank/DDBJ databases">
        <authorList>
            <consortium name="The Broad Institute Genome Sequencing Platform"/>
            <person name="Fischbach M."/>
            <person name="Ward D."/>
            <person name="Young S."/>
            <person name="Jaffe D."/>
            <person name="Gnerre S."/>
            <person name="Berlin A."/>
            <person name="Heiman D."/>
            <person name="Hepburn T."/>
            <person name="Sykes S."/>
            <person name="Alvarado L."/>
            <person name="Kodira C.D."/>
            <person name="Straight P."/>
            <person name="Clardy J."/>
            <person name="Hung D."/>
            <person name="Kolter R."/>
            <person name="Mekalanos J."/>
            <person name="Walker S."/>
            <person name="Walsh C.T."/>
            <person name="Lander E."/>
            <person name="Galagan J."/>
            <person name="Nusbaum C."/>
            <person name="Birren B."/>
        </authorList>
    </citation>
    <scope>NUCLEOTIDE SEQUENCE [LARGE SCALE GENOMIC DNA]</scope>
    <source>
        <strain evidence="3">ATCC 25486 / DSM 40338 / CBS 914.69 / JCM 4507 / NBRC 13074 / NRRL 2958 / 5647</strain>
    </source>
</reference>
<name>B5H523_STRE2</name>
<reference evidence="3" key="2">
    <citation type="submission" date="2009-10" db="EMBL/GenBank/DDBJ databases">
        <title>The genome sequence of Streptomyces pristinaespiralis strain ATCC 25486.</title>
        <authorList>
            <consortium name="The Broad Institute Genome Sequencing Platform"/>
            <consortium name="Broad Institute Microbial Sequencing Center"/>
            <person name="Fischbach M."/>
            <person name="Godfrey P."/>
            <person name="Ward D."/>
            <person name="Young S."/>
            <person name="Zeng Q."/>
            <person name="Koehrsen M."/>
            <person name="Alvarado L."/>
            <person name="Berlin A.M."/>
            <person name="Bochicchio J."/>
            <person name="Borenstein D."/>
            <person name="Chapman S.B."/>
            <person name="Chen Z."/>
            <person name="Engels R."/>
            <person name="Freedman E."/>
            <person name="Gellesch M."/>
            <person name="Goldberg J."/>
            <person name="Griggs A."/>
            <person name="Gujja S."/>
            <person name="Heilman E.R."/>
            <person name="Heiman D.I."/>
            <person name="Hepburn T.A."/>
            <person name="Howarth C."/>
            <person name="Jen D."/>
            <person name="Larson L."/>
            <person name="Lewis B."/>
            <person name="Mehta T."/>
            <person name="Park D."/>
            <person name="Pearson M."/>
            <person name="Richards J."/>
            <person name="Roberts A."/>
            <person name="Saif S."/>
            <person name="Shea T.D."/>
            <person name="Shenoy N."/>
            <person name="Sisk P."/>
            <person name="Stolte C."/>
            <person name="Sykes S.N."/>
            <person name="Thomson T."/>
            <person name="Walk T."/>
            <person name="White J."/>
            <person name="Yandava C."/>
            <person name="Straight P."/>
            <person name="Clardy J."/>
            <person name="Hung D."/>
            <person name="Kolter R."/>
            <person name="Mekalanos J."/>
            <person name="Walker S."/>
            <person name="Walsh C.T."/>
            <person name="Wieland-Brown L.C."/>
            <person name="Haas B."/>
            <person name="Nusbaum C."/>
            <person name="Birren B."/>
        </authorList>
    </citation>
    <scope>NUCLEOTIDE SEQUENCE [LARGE SCALE GENOMIC DNA]</scope>
    <source>
        <strain evidence="3">ATCC 25486 / DSM 40338 / CBS 914.69 / JCM 4507 / NBRC 13074 / NRRL 2958 / 5647</strain>
    </source>
</reference>
<gene>
    <name evidence="2" type="ORF">SSDG_00249</name>
</gene>
<evidence type="ECO:0000313" key="3">
    <source>
        <dbReference type="Proteomes" id="UP000002805"/>
    </source>
</evidence>